<reference evidence="7" key="1">
    <citation type="submission" date="2022-06" db="EMBL/GenBank/DDBJ databases">
        <title>Alkalicoccobacillus porphyridii sp. nov., isolated from a marine red alga, Porphyridium purpureum and reclassification of Shouchella plakortidis and Shouchella gibsonii as Alkalicoccobacillus plakortidis comb. nov. and Alkalicoccobacillus gibsonii comb. nov.</title>
        <authorList>
            <person name="Kim K.H."/>
            <person name="Lee J.K."/>
            <person name="Han D.M."/>
            <person name="Baek J.H."/>
            <person name="Jeon C.O."/>
        </authorList>
    </citation>
    <scope>NUCLEOTIDE SEQUENCE</scope>
    <source>
        <strain evidence="7">DSM 19153</strain>
    </source>
</reference>
<dbReference type="Pfam" id="PF01594">
    <property type="entry name" value="AI-2E_transport"/>
    <property type="match status" value="1"/>
</dbReference>
<dbReference type="InterPro" id="IPR002549">
    <property type="entry name" value="AI-2E-like"/>
</dbReference>
<feature type="transmembrane region" description="Helical" evidence="6">
    <location>
        <begin position="59"/>
        <end position="81"/>
    </location>
</feature>
<comment type="caution">
    <text evidence="7">The sequence shown here is derived from an EMBL/GenBank/DDBJ whole genome shotgun (WGS) entry which is preliminary data.</text>
</comment>
<evidence type="ECO:0000256" key="6">
    <source>
        <dbReference type="SAM" id="Phobius"/>
    </source>
</evidence>
<evidence type="ECO:0000256" key="5">
    <source>
        <dbReference type="ARBA" id="ARBA00023136"/>
    </source>
</evidence>
<comment type="similarity">
    <text evidence="2">Belongs to the autoinducer-2 exporter (AI-2E) (TC 2.A.86) family.</text>
</comment>
<keyword evidence="3 6" id="KW-0812">Transmembrane</keyword>
<feature type="transmembrane region" description="Helical" evidence="6">
    <location>
        <begin position="9"/>
        <end position="27"/>
    </location>
</feature>
<feature type="transmembrane region" description="Helical" evidence="6">
    <location>
        <begin position="159"/>
        <end position="178"/>
    </location>
</feature>
<evidence type="ECO:0000313" key="8">
    <source>
        <dbReference type="Proteomes" id="UP001203665"/>
    </source>
</evidence>
<proteinExistence type="inferred from homology"/>
<dbReference type="PANTHER" id="PTHR21716:SF68">
    <property type="entry name" value="TRANSPORT PROTEIN YTVI-RELATED"/>
    <property type="match status" value="1"/>
</dbReference>
<dbReference type="EMBL" id="JAMQJY010000004">
    <property type="protein sequence ID" value="MCM2677419.1"/>
    <property type="molecule type" value="Genomic_DNA"/>
</dbReference>
<feature type="transmembrane region" description="Helical" evidence="6">
    <location>
        <begin position="241"/>
        <end position="271"/>
    </location>
</feature>
<sequence>MFSLVNQKYLKFIIISLIIIILVYFILPVSYPILLAFVVALILTPIVRYLTIVLKIKRVFSVTIVFLLFFLFLIGLIYLTITQVISQGVQFFENLPSYITNINEGWNTVISGLETSFSDFPDIVFSSINDQINYFLEEMRSTVNQLDIISTVTVGLAKIPGYLISFIVFLITLFLFLIEMPRLKKFINNNLSKDMNERFQFMIARFSKVISGFLKAQFLVSIPIFLISLIGLLFISPKVALTMAIVIWIIDFIPLIGSIVILAPWATYLLLVGDNSTGIQLLVLAGILLIIRRTIEPKVMGNQIGLSPLATLISMYLGAQLLGITGLVLGPLIIIGFNTAKEAKIIKFPSGT</sequence>
<keyword evidence="5 6" id="KW-0472">Membrane</keyword>
<keyword evidence="4 6" id="KW-1133">Transmembrane helix</keyword>
<accession>A0ABT0XND2</accession>
<feature type="transmembrane region" description="Helical" evidence="6">
    <location>
        <begin position="33"/>
        <end position="52"/>
    </location>
</feature>
<feature type="transmembrane region" description="Helical" evidence="6">
    <location>
        <begin position="278"/>
        <end position="295"/>
    </location>
</feature>
<evidence type="ECO:0000256" key="4">
    <source>
        <dbReference type="ARBA" id="ARBA00022989"/>
    </source>
</evidence>
<feature type="transmembrane region" description="Helical" evidence="6">
    <location>
        <begin position="212"/>
        <end position="235"/>
    </location>
</feature>
<evidence type="ECO:0000256" key="1">
    <source>
        <dbReference type="ARBA" id="ARBA00004141"/>
    </source>
</evidence>
<organism evidence="7 8">
    <name type="scientific">Alkalicoccobacillus plakortidis</name>
    <dbReference type="NCBI Taxonomy" id="444060"/>
    <lineage>
        <taxon>Bacteria</taxon>
        <taxon>Bacillati</taxon>
        <taxon>Bacillota</taxon>
        <taxon>Bacilli</taxon>
        <taxon>Bacillales</taxon>
        <taxon>Bacillaceae</taxon>
        <taxon>Alkalicoccobacillus</taxon>
    </lineage>
</organism>
<dbReference type="NCBIfam" id="TIGR02872">
    <property type="entry name" value="spore_ytvI"/>
    <property type="match status" value="1"/>
</dbReference>
<dbReference type="RefSeq" id="WP_251611205.1">
    <property type="nucleotide sequence ID" value="NZ_JAMQJY010000004.1"/>
</dbReference>
<name>A0ABT0XND2_9BACI</name>
<evidence type="ECO:0000313" key="7">
    <source>
        <dbReference type="EMBL" id="MCM2677419.1"/>
    </source>
</evidence>
<feature type="transmembrane region" description="Helical" evidence="6">
    <location>
        <begin position="315"/>
        <end position="337"/>
    </location>
</feature>
<evidence type="ECO:0000256" key="2">
    <source>
        <dbReference type="ARBA" id="ARBA00009773"/>
    </source>
</evidence>
<keyword evidence="8" id="KW-1185">Reference proteome</keyword>
<gene>
    <name evidence="7" type="primary">ytvI</name>
    <name evidence="7" type="ORF">NDM98_19560</name>
</gene>
<evidence type="ECO:0000256" key="3">
    <source>
        <dbReference type="ARBA" id="ARBA00022692"/>
    </source>
</evidence>
<comment type="subcellular location">
    <subcellularLocation>
        <location evidence="1">Membrane</location>
        <topology evidence="1">Multi-pass membrane protein</topology>
    </subcellularLocation>
</comment>
<dbReference type="InterPro" id="IPR014227">
    <property type="entry name" value="YtvI-like"/>
</dbReference>
<dbReference type="Proteomes" id="UP001203665">
    <property type="component" value="Unassembled WGS sequence"/>
</dbReference>
<dbReference type="PANTHER" id="PTHR21716">
    <property type="entry name" value="TRANSMEMBRANE PROTEIN"/>
    <property type="match status" value="1"/>
</dbReference>
<protein>
    <submittedName>
        <fullName evidence="7">Sporulation integral membrane protein YtvI</fullName>
    </submittedName>
</protein>